<dbReference type="CAZy" id="GT2">
    <property type="family name" value="Glycosyltransferase Family 2"/>
</dbReference>
<dbReference type="AlphaFoldDB" id="B9M2W6"/>
<sequence length="310" mass="35695">MPLFSIVVLTYNRKEVLAELLQQLDGLTSPVVEVVVVDNCSTDGTEEFVRASFPAFTLVRPPENMGAVGRNRGMAVARGRFVITIDDDILGLDATAIERIGSMFAVDSRLGAVCFRVIDHYSGLVCNWCHPRDPGTYAEFSFETNEITEGAVAFRKEVLDQVGLYPDEFFISHEGADLAARIIDRGYEIRYTPQVTVSHKYAQNARPGWRRYYYDTRNDFWLAIRNYRPLFIMLHLVRRLPATFIYAVRDGFLHYWVKAVGDALLHLPEMMKQRRPISRETHLKLRLLNKEKPGLGFYLKRRLFARRVKI</sequence>
<name>B9M2W6_GEODF</name>
<reference evidence="5 6" key="1">
    <citation type="submission" date="2009-01" db="EMBL/GenBank/DDBJ databases">
        <title>Complete sequence of Geobacter sp. FRC-32.</title>
        <authorList>
            <consortium name="US DOE Joint Genome Institute"/>
            <person name="Lucas S."/>
            <person name="Copeland A."/>
            <person name="Lapidus A."/>
            <person name="Glavina del Rio T."/>
            <person name="Dalin E."/>
            <person name="Tice H."/>
            <person name="Bruce D."/>
            <person name="Goodwin L."/>
            <person name="Pitluck S."/>
            <person name="Saunders E."/>
            <person name="Brettin T."/>
            <person name="Detter J.C."/>
            <person name="Han C."/>
            <person name="Larimer F."/>
            <person name="Land M."/>
            <person name="Hauser L."/>
            <person name="Kyrpides N."/>
            <person name="Ovchinnikova G."/>
            <person name="Kostka J."/>
            <person name="Richardson P."/>
        </authorList>
    </citation>
    <scope>NUCLEOTIDE SEQUENCE [LARGE SCALE GENOMIC DNA]</scope>
    <source>
        <strain evidence="6">DSM 22248 / JCM 15807 / FRC-32</strain>
    </source>
</reference>
<organism evidence="5 6">
    <name type="scientific">Geotalea daltonii (strain DSM 22248 / JCM 15807 / FRC-32)</name>
    <name type="common">Geobacter daltonii</name>
    <dbReference type="NCBI Taxonomy" id="316067"/>
    <lineage>
        <taxon>Bacteria</taxon>
        <taxon>Pseudomonadati</taxon>
        <taxon>Thermodesulfobacteriota</taxon>
        <taxon>Desulfuromonadia</taxon>
        <taxon>Geobacterales</taxon>
        <taxon>Geobacteraceae</taxon>
        <taxon>Geotalea</taxon>
    </lineage>
</organism>
<evidence type="ECO:0000313" key="6">
    <source>
        <dbReference type="Proteomes" id="UP000007721"/>
    </source>
</evidence>
<dbReference type="Proteomes" id="UP000007721">
    <property type="component" value="Chromosome"/>
</dbReference>
<evidence type="ECO:0000256" key="1">
    <source>
        <dbReference type="ARBA" id="ARBA00006739"/>
    </source>
</evidence>
<dbReference type="Pfam" id="PF00535">
    <property type="entry name" value="Glycos_transf_2"/>
    <property type="match status" value="1"/>
</dbReference>
<feature type="domain" description="Glycosyltransferase 2-like" evidence="4">
    <location>
        <begin position="5"/>
        <end position="128"/>
    </location>
</feature>
<dbReference type="eggNOG" id="COG1216">
    <property type="taxonomic scope" value="Bacteria"/>
</dbReference>
<dbReference type="InterPro" id="IPR029044">
    <property type="entry name" value="Nucleotide-diphossugar_trans"/>
</dbReference>
<evidence type="ECO:0000256" key="3">
    <source>
        <dbReference type="ARBA" id="ARBA00022679"/>
    </source>
</evidence>
<dbReference type="Gene3D" id="3.90.550.10">
    <property type="entry name" value="Spore Coat Polysaccharide Biosynthesis Protein SpsA, Chain A"/>
    <property type="match status" value="1"/>
</dbReference>
<evidence type="ECO:0000256" key="2">
    <source>
        <dbReference type="ARBA" id="ARBA00022676"/>
    </source>
</evidence>
<keyword evidence="6" id="KW-1185">Reference proteome</keyword>
<accession>B9M2W6</accession>
<evidence type="ECO:0000313" key="5">
    <source>
        <dbReference type="EMBL" id="ACM21312.1"/>
    </source>
</evidence>
<dbReference type="SUPFAM" id="SSF53448">
    <property type="entry name" value="Nucleotide-diphospho-sugar transferases"/>
    <property type="match status" value="1"/>
</dbReference>
<keyword evidence="3 5" id="KW-0808">Transferase</keyword>
<dbReference type="HOGENOM" id="CLU_074755_0_0_7"/>
<dbReference type="KEGG" id="geo:Geob_2969"/>
<protein>
    <submittedName>
        <fullName evidence="5">Glycosyltransferase</fullName>
    </submittedName>
</protein>
<dbReference type="STRING" id="316067.Geob_2969"/>
<dbReference type="GO" id="GO:0016757">
    <property type="term" value="F:glycosyltransferase activity"/>
    <property type="evidence" value="ECO:0007669"/>
    <property type="project" value="UniProtKB-KW"/>
</dbReference>
<comment type="similarity">
    <text evidence="1">Belongs to the glycosyltransferase 2 family.</text>
</comment>
<proteinExistence type="inferred from homology"/>
<dbReference type="EMBL" id="CP001390">
    <property type="protein sequence ID" value="ACM21312.1"/>
    <property type="molecule type" value="Genomic_DNA"/>
</dbReference>
<keyword evidence="2" id="KW-0328">Glycosyltransferase</keyword>
<gene>
    <name evidence="5" type="ordered locus">Geob_2969</name>
</gene>
<dbReference type="PANTHER" id="PTHR43179">
    <property type="entry name" value="RHAMNOSYLTRANSFERASE WBBL"/>
    <property type="match status" value="1"/>
</dbReference>
<evidence type="ECO:0000259" key="4">
    <source>
        <dbReference type="Pfam" id="PF00535"/>
    </source>
</evidence>
<dbReference type="InterPro" id="IPR001173">
    <property type="entry name" value="Glyco_trans_2-like"/>
</dbReference>
<dbReference type="PANTHER" id="PTHR43179:SF12">
    <property type="entry name" value="GALACTOFURANOSYLTRANSFERASE GLFT2"/>
    <property type="match status" value="1"/>
</dbReference>